<dbReference type="PROSITE" id="PS50958">
    <property type="entry name" value="SMB_2"/>
    <property type="match status" value="1"/>
</dbReference>
<evidence type="ECO:0000256" key="2">
    <source>
        <dbReference type="ARBA" id="ARBA00023157"/>
    </source>
</evidence>
<dbReference type="PRINTS" id="PR00705">
    <property type="entry name" value="PAPAIN"/>
</dbReference>
<comment type="similarity">
    <text evidence="1">Belongs to the peptidase C1 family.</text>
</comment>
<dbReference type="GO" id="GO:0006508">
    <property type="term" value="P:proteolysis"/>
    <property type="evidence" value="ECO:0007669"/>
    <property type="project" value="InterPro"/>
</dbReference>
<dbReference type="EMBL" id="WJQU01000002">
    <property type="protein sequence ID" value="KAJ6641211.1"/>
    <property type="molecule type" value="Genomic_DNA"/>
</dbReference>
<dbReference type="InterPro" id="IPR001212">
    <property type="entry name" value="Somatomedin_B_dom"/>
</dbReference>
<name>A0A9Q0N1Q6_9DIPT</name>
<proteinExistence type="inferred from homology"/>
<keyword evidence="6" id="KW-1185">Reference proteome</keyword>
<dbReference type="OrthoDB" id="3789175at2759"/>
<dbReference type="PROSITE" id="PS00639">
    <property type="entry name" value="THIOL_PROTEASE_HIS"/>
    <property type="match status" value="1"/>
</dbReference>
<gene>
    <name evidence="5" type="primary">F26E4.3</name>
    <name evidence="5" type="ORF">Bhyg_06146</name>
</gene>
<keyword evidence="3" id="KW-0732">Signal</keyword>
<dbReference type="PANTHER" id="PTHR12411">
    <property type="entry name" value="CYSTEINE PROTEASE FAMILY C1-RELATED"/>
    <property type="match status" value="1"/>
</dbReference>
<dbReference type="InterPro" id="IPR038765">
    <property type="entry name" value="Papain-like_cys_pep_sf"/>
</dbReference>
<dbReference type="InterPro" id="IPR025661">
    <property type="entry name" value="Pept_asp_AS"/>
</dbReference>
<evidence type="ECO:0000313" key="5">
    <source>
        <dbReference type="EMBL" id="KAJ6641211.1"/>
    </source>
</evidence>
<evidence type="ECO:0000313" key="6">
    <source>
        <dbReference type="Proteomes" id="UP001151699"/>
    </source>
</evidence>
<dbReference type="SMART" id="SM00645">
    <property type="entry name" value="Pept_C1"/>
    <property type="match status" value="1"/>
</dbReference>
<dbReference type="Pfam" id="PF00112">
    <property type="entry name" value="Peptidase_C1"/>
    <property type="match status" value="1"/>
</dbReference>
<dbReference type="PROSITE" id="PS00640">
    <property type="entry name" value="THIOL_PROTEASE_ASN"/>
    <property type="match status" value="1"/>
</dbReference>
<dbReference type="Gene3D" id="3.90.70.10">
    <property type="entry name" value="Cysteine proteinases"/>
    <property type="match status" value="1"/>
</dbReference>
<evidence type="ECO:0000256" key="1">
    <source>
        <dbReference type="ARBA" id="ARBA00008455"/>
    </source>
</evidence>
<feature type="signal peptide" evidence="3">
    <location>
        <begin position="1"/>
        <end position="28"/>
    </location>
</feature>
<dbReference type="InterPro" id="IPR025660">
    <property type="entry name" value="Pept_his_AS"/>
</dbReference>
<keyword evidence="2" id="KW-1015">Disulfide bond</keyword>
<dbReference type="Proteomes" id="UP001151699">
    <property type="component" value="Chromosome B"/>
</dbReference>
<dbReference type="InterPro" id="IPR013128">
    <property type="entry name" value="Peptidase_C1A"/>
</dbReference>
<dbReference type="SUPFAM" id="SSF54001">
    <property type="entry name" value="Cysteine proteinases"/>
    <property type="match status" value="1"/>
</dbReference>
<evidence type="ECO:0000256" key="3">
    <source>
        <dbReference type="SAM" id="SignalP"/>
    </source>
</evidence>
<dbReference type="InterPro" id="IPR000668">
    <property type="entry name" value="Peptidase_C1A_C"/>
</dbReference>
<feature type="domain" description="SMB" evidence="4">
    <location>
        <begin position="41"/>
        <end position="90"/>
    </location>
</feature>
<dbReference type="GO" id="GO:0008234">
    <property type="term" value="F:cysteine-type peptidase activity"/>
    <property type="evidence" value="ECO:0007669"/>
    <property type="project" value="InterPro"/>
</dbReference>
<feature type="chain" id="PRO_5040398840" evidence="3">
    <location>
        <begin position="29"/>
        <end position="437"/>
    </location>
</feature>
<accession>A0A9Q0N1Q6</accession>
<reference evidence="5" key="1">
    <citation type="submission" date="2022-07" db="EMBL/GenBank/DDBJ databases">
        <authorList>
            <person name="Trinca V."/>
            <person name="Uliana J.V.C."/>
            <person name="Torres T.T."/>
            <person name="Ward R.J."/>
            <person name="Monesi N."/>
        </authorList>
    </citation>
    <scope>NUCLEOTIDE SEQUENCE</scope>
    <source>
        <strain evidence="5">HSMRA1968</strain>
        <tissue evidence="5">Whole embryos</tissue>
    </source>
</reference>
<dbReference type="AlphaFoldDB" id="A0A9Q0N1Q6"/>
<protein>
    <submittedName>
        <fullName evidence="5">Peptidase C1-like protein F26E4.3</fullName>
    </submittedName>
</protein>
<evidence type="ECO:0000259" key="4">
    <source>
        <dbReference type="PROSITE" id="PS50958"/>
    </source>
</evidence>
<dbReference type="CDD" id="cd02620">
    <property type="entry name" value="Peptidase_C1A_CathepsinB"/>
    <property type="match status" value="1"/>
</dbReference>
<organism evidence="5 6">
    <name type="scientific">Pseudolycoriella hygida</name>
    <dbReference type="NCBI Taxonomy" id="35572"/>
    <lineage>
        <taxon>Eukaryota</taxon>
        <taxon>Metazoa</taxon>
        <taxon>Ecdysozoa</taxon>
        <taxon>Arthropoda</taxon>
        <taxon>Hexapoda</taxon>
        <taxon>Insecta</taxon>
        <taxon>Pterygota</taxon>
        <taxon>Neoptera</taxon>
        <taxon>Endopterygota</taxon>
        <taxon>Diptera</taxon>
        <taxon>Nematocera</taxon>
        <taxon>Sciaroidea</taxon>
        <taxon>Sciaridae</taxon>
        <taxon>Pseudolycoriella</taxon>
    </lineage>
</organism>
<sequence length="437" mass="48847">MSGAGLRTMTTVKLGALCFLSLICLSLGYMPDYPGPYCAIRPGGCCDHRQDVCSMPISTTLCYCDSFCDRAINGDCCPDYEEFCLGAPPANFTLMCKHNGILFGQFDAPIRDNCNLCKCHPDGRTVCETNVCLVDRDLITNVNSIHNLGWSASNYSQFWGRKYQEGLELRLGTYEPTVRVKAMSKLTNKAEQLPQSFNAFDNWNGMMSDITDQGWCGSSWAVSTASVASDRFAIHSKGKEAVTLSPQHLLSCVRRQQGCKGGHLDWAWNYFRKTGLVDDDCYPYIAATNKCKVRRTDTLASAGCRLPNKVRRNHLYKVGPAYSLNNETDIMIEIMESGPVQATMRVYRDLFAYKEGVYSRSAASRSDQGGFHSVRLVGWGVEHNGLESVKYWIAANSWGTWWGEGGFFRILRGTNECEIENYVLATWPHIHLKLKSG</sequence>
<comment type="caution">
    <text evidence="5">The sequence shown here is derived from an EMBL/GenBank/DDBJ whole genome shotgun (WGS) entry which is preliminary data.</text>
</comment>